<keyword evidence="2" id="KW-0812">Transmembrane</keyword>
<evidence type="ECO:0000256" key="4">
    <source>
        <dbReference type="ARBA" id="ARBA00023136"/>
    </source>
</evidence>
<evidence type="ECO:0000256" key="1">
    <source>
        <dbReference type="ARBA" id="ARBA00004167"/>
    </source>
</evidence>
<evidence type="ECO:0000313" key="6">
    <source>
        <dbReference type="Proteomes" id="UP000253740"/>
    </source>
</evidence>
<proteinExistence type="predicted"/>
<dbReference type="PANTHER" id="PTHR30168:SF0">
    <property type="entry name" value="INNER MEMBRANE PROTEIN"/>
    <property type="match status" value="1"/>
</dbReference>
<dbReference type="InterPro" id="IPR007343">
    <property type="entry name" value="Uncharacterised_pept_Zn_put"/>
</dbReference>
<evidence type="ECO:0000256" key="2">
    <source>
        <dbReference type="ARBA" id="ARBA00022692"/>
    </source>
</evidence>
<gene>
    <name evidence="5" type="ORF">MBSD_n2859</name>
</gene>
<keyword evidence="3" id="KW-1133">Transmembrane helix</keyword>
<dbReference type="GO" id="GO:0016020">
    <property type="term" value="C:membrane"/>
    <property type="evidence" value="ECO:0007669"/>
    <property type="project" value="UniProtKB-SubCell"/>
</dbReference>
<dbReference type="PANTHER" id="PTHR30168">
    <property type="entry name" value="PUTATIVE MEMBRANE PROTEIN YPFJ"/>
    <property type="match status" value="1"/>
</dbReference>
<sequence>MEGDNGISVRRELQADCYAGVWANRAQQQYQWLEAGDVEEALATASAIGDDRLQRQSQGTVIPDSFTHGTSEQRVRWFRAGFESGDVGRCDTFSTARP</sequence>
<comment type="subcellular location">
    <subcellularLocation>
        <location evidence="1">Membrane</location>
        <topology evidence="1">Single-pass membrane protein</topology>
    </subcellularLocation>
</comment>
<dbReference type="EMBL" id="DF970277">
    <property type="protein sequence ID" value="GAP67532.1"/>
    <property type="molecule type" value="Genomic_DNA"/>
</dbReference>
<evidence type="ECO:0000256" key="3">
    <source>
        <dbReference type="ARBA" id="ARBA00022989"/>
    </source>
</evidence>
<organism evidence="5">
    <name type="scientific">Mizugakiibacter sediminis</name>
    <dbReference type="NCBI Taxonomy" id="1475481"/>
    <lineage>
        <taxon>Bacteria</taxon>
        <taxon>Pseudomonadati</taxon>
        <taxon>Pseudomonadota</taxon>
        <taxon>Gammaproteobacteria</taxon>
        <taxon>Lysobacterales</taxon>
        <taxon>Rhodanobacteraceae</taxon>
        <taxon>Mizugakiibacter</taxon>
    </lineage>
</organism>
<dbReference type="Pfam" id="PF04228">
    <property type="entry name" value="Zn_peptidase"/>
    <property type="match status" value="1"/>
</dbReference>
<name>A0A0K8QT39_9GAMM</name>
<protein>
    <submittedName>
        <fullName evidence="5">Metallopeptidase</fullName>
    </submittedName>
</protein>
<accession>A0A0K8QT39</accession>
<keyword evidence="6" id="KW-1185">Reference proteome</keyword>
<evidence type="ECO:0000313" key="5">
    <source>
        <dbReference type="EMBL" id="GAP67532.1"/>
    </source>
</evidence>
<dbReference type="Proteomes" id="UP000253740">
    <property type="component" value="Unassembled WGS sequence"/>
</dbReference>
<dbReference type="AlphaFoldDB" id="A0A0K8QT39"/>
<reference evidence="5" key="1">
    <citation type="submission" date="2015-08" db="EMBL/GenBank/DDBJ databases">
        <title>Complete DNA Sequence of Pseudomonas syringae pv. actinidiae, the Causal Agent of Kiwifruit Canker Disease.</title>
        <authorList>
            <person name="Rikkerink E.H.A."/>
            <person name="Fineran P.C."/>
        </authorList>
    </citation>
    <scope>NUCLEOTIDE SEQUENCE</scope>
    <source>
        <strain evidence="5">SkMP5</strain>
    </source>
</reference>
<keyword evidence="4" id="KW-0472">Membrane</keyword>